<organism evidence="1">
    <name type="scientific">marine sediment metagenome</name>
    <dbReference type="NCBI Taxonomy" id="412755"/>
    <lineage>
        <taxon>unclassified sequences</taxon>
        <taxon>metagenomes</taxon>
        <taxon>ecological metagenomes</taxon>
    </lineage>
</organism>
<gene>
    <name evidence="1" type="ORF">S01H1_32082</name>
</gene>
<accession>X0U7N4</accession>
<proteinExistence type="predicted"/>
<dbReference type="AlphaFoldDB" id="X0U7N4"/>
<reference evidence="1" key="1">
    <citation type="journal article" date="2014" name="Front. Microbiol.">
        <title>High frequency of phylogenetically diverse reductive dehalogenase-homologous genes in deep subseafloor sedimentary metagenomes.</title>
        <authorList>
            <person name="Kawai M."/>
            <person name="Futagami T."/>
            <person name="Toyoda A."/>
            <person name="Takaki Y."/>
            <person name="Nishi S."/>
            <person name="Hori S."/>
            <person name="Arai W."/>
            <person name="Tsubouchi T."/>
            <person name="Morono Y."/>
            <person name="Uchiyama I."/>
            <person name="Ito T."/>
            <person name="Fujiyama A."/>
            <person name="Inagaki F."/>
            <person name="Takami H."/>
        </authorList>
    </citation>
    <scope>NUCLEOTIDE SEQUENCE</scope>
    <source>
        <strain evidence="1">Expedition CK06-06</strain>
    </source>
</reference>
<dbReference type="EMBL" id="BARS01019841">
    <property type="protein sequence ID" value="GAF95351.1"/>
    <property type="molecule type" value="Genomic_DNA"/>
</dbReference>
<sequence length="59" mass="7216">MDERRGEKLVFGDLLSFYDIRLENRMEPITKLYKEIKDMERVLFSLFISFIMAKKRILQ</sequence>
<name>X0U7N4_9ZZZZ</name>
<comment type="caution">
    <text evidence="1">The sequence shown here is derived from an EMBL/GenBank/DDBJ whole genome shotgun (WGS) entry which is preliminary data.</text>
</comment>
<evidence type="ECO:0000313" key="1">
    <source>
        <dbReference type="EMBL" id="GAF95351.1"/>
    </source>
</evidence>
<protein>
    <submittedName>
        <fullName evidence="1">Uncharacterized protein</fullName>
    </submittedName>
</protein>